<protein>
    <submittedName>
        <fullName evidence="1">Cytochrome P450</fullName>
    </submittedName>
</protein>
<name>A0ACB8STV4_9AGAM</name>
<organism evidence="1 2">
    <name type="scientific">Artomyces pyxidatus</name>
    <dbReference type="NCBI Taxonomy" id="48021"/>
    <lineage>
        <taxon>Eukaryota</taxon>
        <taxon>Fungi</taxon>
        <taxon>Dikarya</taxon>
        <taxon>Basidiomycota</taxon>
        <taxon>Agaricomycotina</taxon>
        <taxon>Agaricomycetes</taxon>
        <taxon>Russulales</taxon>
        <taxon>Auriscalpiaceae</taxon>
        <taxon>Artomyces</taxon>
    </lineage>
</organism>
<proteinExistence type="predicted"/>
<sequence>MLADTLLWLHHSLLSAFPVVWRAIVSVLCLTFILLFTVVVRKRLRQAGLRKIPGPPSASLISGNLPQMFNPRADVFHKHLKDTYGRIIRITGFLGASVLVIADTHAAARILVKEQDSFPLAPGILESNRLVWGPSLFGTTGAHHIKQRKLLNPFFAPKHIHSLTPLFQRITRQLELVLRQLTVDGPQEIQLLDWLSRLALELIAQGGLGETFDSLNPHGEEHEFAAALHGYIPAISSLQFFRRHVHLLPRWPRFLRFCMQLLPSTRARNMTWVSDTLYRCSVKIYEDKRELLEMGDEEFEHQLSEGKDIISLLMRENKDASEEGRLPDEEIVGQIGTFLFAGADTTSATLSRIFSLLAEHPDVQDRLREEINEAHAASVDGDLTYDVLSELPYLEAVCRETLRVFAPVVFASRTCERDAIIPLSRPIQTPDGPISSILVPRGTDVLVDTLAINRDKDIWGGDAEEWKPERFLSPLPGSVTEALIPGVYGNTMTFLGGGRACIGFKFAELEMKVVLSHLVRSFRFSPSRTEIVWRFSGIITPSLRESDSLGPKMPMVVERI</sequence>
<evidence type="ECO:0000313" key="1">
    <source>
        <dbReference type="EMBL" id="KAI0059673.1"/>
    </source>
</evidence>
<reference evidence="1" key="2">
    <citation type="journal article" date="2022" name="New Phytol.">
        <title>Evolutionary transition to the ectomycorrhizal habit in the genomes of a hyperdiverse lineage of mushroom-forming fungi.</title>
        <authorList>
            <person name="Looney B."/>
            <person name="Miyauchi S."/>
            <person name="Morin E."/>
            <person name="Drula E."/>
            <person name="Courty P.E."/>
            <person name="Kohler A."/>
            <person name="Kuo A."/>
            <person name="LaButti K."/>
            <person name="Pangilinan J."/>
            <person name="Lipzen A."/>
            <person name="Riley R."/>
            <person name="Andreopoulos W."/>
            <person name="He G."/>
            <person name="Johnson J."/>
            <person name="Nolan M."/>
            <person name="Tritt A."/>
            <person name="Barry K.W."/>
            <person name="Grigoriev I.V."/>
            <person name="Nagy L.G."/>
            <person name="Hibbett D."/>
            <person name="Henrissat B."/>
            <person name="Matheny P.B."/>
            <person name="Labbe J."/>
            <person name="Martin F.M."/>
        </authorList>
    </citation>
    <scope>NUCLEOTIDE SEQUENCE</scope>
    <source>
        <strain evidence="1">HHB10654</strain>
    </source>
</reference>
<reference evidence="1" key="1">
    <citation type="submission" date="2021-03" db="EMBL/GenBank/DDBJ databases">
        <authorList>
            <consortium name="DOE Joint Genome Institute"/>
            <person name="Ahrendt S."/>
            <person name="Looney B.P."/>
            <person name="Miyauchi S."/>
            <person name="Morin E."/>
            <person name="Drula E."/>
            <person name="Courty P.E."/>
            <person name="Chicoki N."/>
            <person name="Fauchery L."/>
            <person name="Kohler A."/>
            <person name="Kuo A."/>
            <person name="Labutti K."/>
            <person name="Pangilinan J."/>
            <person name="Lipzen A."/>
            <person name="Riley R."/>
            <person name="Andreopoulos W."/>
            <person name="He G."/>
            <person name="Johnson J."/>
            <person name="Barry K.W."/>
            <person name="Grigoriev I.V."/>
            <person name="Nagy L."/>
            <person name="Hibbett D."/>
            <person name="Henrissat B."/>
            <person name="Matheny P.B."/>
            <person name="Labbe J."/>
            <person name="Martin F."/>
        </authorList>
    </citation>
    <scope>NUCLEOTIDE SEQUENCE</scope>
    <source>
        <strain evidence="1">HHB10654</strain>
    </source>
</reference>
<dbReference type="EMBL" id="MU277224">
    <property type="protein sequence ID" value="KAI0059673.1"/>
    <property type="molecule type" value="Genomic_DNA"/>
</dbReference>
<keyword evidence="2" id="KW-1185">Reference proteome</keyword>
<comment type="caution">
    <text evidence="1">The sequence shown here is derived from an EMBL/GenBank/DDBJ whole genome shotgun (WGS) entry which is preliminary data.</text>
</comment>
<gene>
    <name evidence="1" type="ORF">BV25DRAFT_1918265</name>
</gene>
<accession>A0ACB8STV4</accession>
<dbReference type="Proteomes" id="UP000814140">
    <property type="component" value="Unassembled WGS sequence"/>
</dbReference>
<evidence type="ECO:0000313" key="2">
    <source>
        <dbReference type="Proteomes" id="UP000814140"/>
    </source>
</evidence>